<reference evidence="5" key="1">
    <citation type="journal article" date="2019" name="Int. J. Syst. Evol. Microbiol.">
        <title>The Global Catalogue of Microorganisms (GCM) 10K type strain sequencing project: providing services to taxonomists for standard genome sequencing and annotation.</title>
        <authorList>
            <consortium name="The Broad Institute Genomics Platform"/>
            <consortium name="The Broad Institute Genome Sequencing Center for Infectious Disease"/>
            <person name="Wu L."/>
            <person name="Ma J."/>
        </authorList>
    </citation>
    <scope>NUCLEOTIDE SEQUENCE [LARGE SCALE GENOMIC DNA]</scope>
    <source>
        <strain evidence="5">LMG 29894</strain>
    </source>
</reference>
<evidence type="ECO:0000313" key="4">
    <source>
        <dbReference type="EMBL" id="MFC4161101.1"/>
    </source>
</evidence>
<dbReference type="RefSeq" id="WP_378166657.1">
    <property type="nucleotide sequence ID" value="NZ_JBHSBU010000001.1"/>
</dbReference>
<proteinExistence type="predicted"/>
<accession>A0ABV8MVU6</accession>
<dbReference type="Pfam" id="PF00583">
    <property type="entry name" value="Acetyltransf_1"/>
    <property type="match status" value="1"/>
</dbReference>
<comment type="caution">
    <text evidence="4">The sequence shown here is derived from an EMBL/GenBank/DDBJ whole genome shotgun (WGS) entry which is preliminary data.</text>
</comment>
<name>A0ABV8MVU6_9NEIS</name>
<dbReference type="PANTHER" id="PTHR43877:SF5">
    <property type="entry name" value="BLL8307 PROTEIN"/>
    <property type="match status" value="1"/>
</dbReference>
<dbReference type="PANTHER" id="PTHR43877">
    <property type="entry name" value="AMINOALKYLPHOSPHONATE N-ACETYLTRANSFERASE-RELATED-RELATED"/>
    <property type="match status" value="1"/>
</dbReference>
<feature type="domain" description="N-acetyltransferase" evidence="3">
    <location>
        <begin position="3"/>
        <end position="144"/>
    </location>
</feature>
<dbReference type="EMBL" id="JBHSBU010000001">
    <property type="protein sequence ID" value="MFC4161101.1"/>
    <property type="molecule type" value="Genomic_DNA"/>
</dbReference>
<dbReference type="Proteomes" id="UP001595791">
    <property type="component" value="Unassembled WGS sequence"/>
</dbReference>
<dbReference type="EC" id="2.3.-.-" evidence="4"/>
<dbReference type="GO" id="GO:0016746">
    <property type="term" value="F:acyltransferase activity"/>
    <property type="evidence" value="ECO:0007669"/>
    <property type="project" value="UniProtKB-KW"/>
</dbReference>
<dbReference type="InterPro" id="IPR050832">
    <property type="entry name" value="Bact_Acetyltransf"/>
</dbReference>
<dbReference type="CDD" id="cd04301">
    <property type="entry name" value="NAT_SF"/>
    <property type="match status" value="1"/>
</dbReference>
<evidence type="ECO:0000256" key="2">
    <source>
        <dbReference type="ARBA" id="ARBA00023315"/>
    </source>
</evidence>
<keyword evidence="2 4" id="KW-0012">Acyltransferase</keyword>
<organism evidence="4 5">
    <name type="scientific">Chitinimonas lacunae</name>
    <dbReference type="NCBI Taxonomy" id="1963018"/>
    <lineage>
        <taxon>Bacteria</taxon>
        <taxon>Pseudomonadati</taxon>
        <taxon>Pseudomonadota</taxon>
        <taxon>Betaproteobacteria</taxon>
        <taxon>Neisseriales</taxon>
        <taxon>Chitinibacteraceae</taxon>
        <taxon>Chitinimonas</taxon>
    </lineage>
</organism>
<dbReference type="InterPro" id="IPR016181">
    <property type="entry name" value="Acyl_CoA_acyltransferase"/>
</dbReference>
<evidence type="ECO:0000259" key="3">
    <source>
        <dbReference type="PROSITE" id="PS51186"/>
    </source>
</evidence>
<dbReference type="Gene3D" id="3.40.630.30">
    <property type="match status" value="1"/>
</dbReference>
<dbReference type="SUPFAM" id="SSF55729">
    <property type="entry name" value="Acyl-CoA N-acyltransferases (Nat)"/>
    <property type="match status" value="1"/>
</dbReference>
<dbReference type="PROSITE" id="PS51186">
    <property type="entry name" value="GNAT"/>
    <property type="match status" value="1"/>
</dbReference>
<gene>
    <name evidence="4" type="ORF">ACFOW7_17325</name>
</gene>
<evidence type="ECO:0000313" key="5">
    <source>
        <dbReference type="Proteomes" id="UP001595791"/>
    </source>
</evidence>
<evidence type="ECO:0000256" key="1">
    <source>
        <dbReference type="ARBA" id="ARBA00022679"/>
    </source>
</evidence>
<dbReference type="InterPro" id="IPR000182">
    <property type="entry name" value="GNAT_dom"/>
</dbReference>
<sequence length="144" mass="16042">MKLLVRHAQHADAAAVAALLPDLGYSATAEEVARRLEHLWQWPDQVIWVAERAGVLLGLCHLQGVPLLASDGYAEVQALVVAQAAQRSGVGTALLRQAREWAREKGYARLRLRSGVHREEAHRFYEAVGFTRLRASYAFECREA</sequence>
<keyword evidence="1 4" id="KW-0808">Transferase</keyword>
<protein>
    <submittedName>
        <fullName evidence="4">GNAT family N-acetyltransferase</fullName>
        <ecNumber evidence="4">2.3.-.-</ecNumber>
    </submittedName>
</protein>
<keyword evidence="5" id="KW-1185">Reference proteome</keyword>